<organism evidence="3 4">
    <name type="scientific">Trueperella bonasi</name>
    <dbReference type="NCBI Taxonomy" id="312286"/>
    <lineage>
        <taxon>Bacteria</taxon>
        <taxon>Bacillati</taxon>
        <taxon>Actinomycetota</taxon>
        <taxon>Actinomycetes</taxon>
        <taxon>Actinomycetales</taxon>
        <taxon>Actinomycetaceae</taxon>
        <taxon>Trueperella</taxon>
    </lineage>
</organism>
<feature type="domain" description="DUF4143" evidence="2">
    <location>
        <begin position="209"/>
        <end position="358"/>
    </location>
</feature>
<dbReference type="InterPro" id="IPR025420">
    <property type="entry name" value="DUF4143"/>
</dbReference>
<dbReference type="RefSeq" id="WP_307682184.1">
    <property type="nucleotide sequence ID" value="NZ_JAUSQX010000001.1"/>
</dbReference>
<dbReference type="Proteomes" id="UP001243212">
    <property type="component" value="Unassembled WGS sequence"/>
</dbReference>
<dbReference type="Pfam" id="PF13635">
    <property type="entry name" value="DUF4143"/>
    <property type="match status" value="1"/>
</dbReference>
<sequence>MSTGGNVRYLPRVADAALTDALKRAGAVLIEGPKACGKTATALQVAQSVLRVNTDPGVPAAMEVEPSLLLEGSTPRLIDEWQEQPALWDVVRNAVDERQAKGQFILTGSTAPSELVARHSGAGRFARLVMSTMTLQESGHSSEEVSLRAVIAGESPRAADSGLRFRELMERIAVGGWPGNLGLSAEQSLANNRDYLRTVAEIDISTPDGKRRDPIRVLALLHSLARAVGTEMTVATMATDANLTRDTVMDYLDALGRIFIHVDQPAWALQLRSRTPLRKAPKRHFVDPALAVAALDRPLELLLEDLEYAGQLFESFVIHELRCLLGNNNIAHARLQSGLEVDAIFDVGETTVICEAKLGHSQSVVDSAASNLLAFREHLPAEPIAIVFTGGGLSYRRPDGVNVISISALKE</sequence>
<dbReference type="EMBL" id="JAUSQX010000001">
    <property type="protein sequence ID" value="MDP9805933.1"/>
    <property type="molecule type" value="Genomic_DNA"/>
</dbReference>
<feature type="domain" description="AAA" evidence="1">
    <location>
        <begin position="27"/>
        <end position="137"/>
    </location>
</feature>
<dbReference type="PANTHER" id="PTHR43566">
    <property type="entry name" value="CONSERVED PROTEIN"/>
    <property type="match status" value="1"/>
</dbReference>
<keyword evidence="4" id="KW-1185">Reference proteome</keyword>
<reference evidence="3 4" key="1">
    <citation type="submission" date="2023-07" db="EMBL/GenBank/DDBJ databases">
        <title>Sequencing the genomes of 1000 actinobacteria strains.</title>
        <authorList>
            <person name="Klenk H.-P."/>
        </authorList>
    </citation>
    <scope>NUCLEOTIDE SEQUENCE [LARGE SCALE GENOMIC DNA]</scope>
    <source>
        <strain evidence="3 4">DSM 17163</strain>
    </source>
</reference>
<evidence type="ECO:0000259" key="1">
    <source>
        <dbReference type="Pfam" id="PF13173"/>
    </source>
</evidence>
<name>A0ABT9NFW8_9ACTO</name>
<gene>
    <name evidence="3" type="ORF">J2S70_000515</name>
</gene>
<dbReference type="Pfam" id="PF13173">
    <property type="entry name" value="AAA_14"/>
    <property type="match status" value="1"/>
</dbReference>
<evidence type="ECO:0000313" key="4">
    <source>
        <dbReference type="Proteomes" id="UP001243212"/>
    </source>
</evidence>
<dbReference type="InterPro" id="IPR027417">
    <property type="entry name" value="P-loop_NTPase"/>
</dbReference>
<evidence type="ECO:0000313" key="3">
    <source>
        <dbReference type="EMBL" id="MDP9805933.1"/>
    </source>
</evidence>
<protein>
    <submittedName>
        <fullName evidence="3">AAA+ superfamily ATPase</fullName>
    </submittedName>
</protein>
<evidence type="ECO:0000259" key="2">
    <source>
        <dbReference type="Pfam" id="PF13635"/>
    </source>
</evidence>
<accession>A0ABT9NFW8</accession>
<comment type="caution">
    <text evidence="3">The sequence shown here is derived from an EMBL/GenBank/DDBJ whole genome shotgun (WGS) entry which is preliminary data.</text>
</comment>
<dbReference type="InterPro" id="IPR041682">
    <property type="entry name" value="AAA_14"/>
</dbReference>
<dbReference type="SUPFAM" id="SSF52540">
    <property type="entry name" value="P-loop containing nucleoside triphosphate hydrolases"/>
    <property type="match status" value="1"/>
</dbReference>
<proteinExistence type="predicted"/>
<dbReference type="PANTHER" id="PTHR43566:SF2">
    <property type="entry name" value="DUF4143 DOMAIN-CONTAINING PROTEIN"/>
    <property type="match status" value="1"/>
</dbReference>